<evidence type="ECO:0000259" key="7">
    <source>
        <dbReference type="Pfam" id="PF18052"/>
    </source>
</evidence>
<protein>
    <submittedName>
        <fullName evidence="10">Uncharacterized protein</fullName>
    </submittedName>
</protein>
<dbReference type="Pfam" id="PF25019">
    <property type="entry name" value="LRR_R13L1-DRL21"/>
    <property type="match status" value="1"/>
</dbReference>
<dbReference type="GO" id="GO:0005524">
    <property type="term" value="F:ATP binding"/>
    <property type="evidence" value="ECO:0007669"/>
    <property type="project" value="UniProtKB-KW"/>
</dbReference>
<keyword evidence="2" id="KW-0677">Repeat</keyword>
<dbReference type="InterPro" id="IPR058922">
    <property type="entry name" value="WHD_DRP"/>
</dbReference>
<dbReference type="InterPro" id="IPR056789">
    <property type="entry name" value="LRR_R13L1-DRL21"/>
</dbReference>
<keyword evidence="4" id="KW-0611">Plant defense</keyword>
<sequence>MSQRFVLRIRSSRRDFGVRVANLEEPAVKWGFKGELNTLAKTASVIREVLRDAEDERNSNNRQVTLWLRELKGVLYDVEDLLDDVSTDSLQRKIVSGDGMAKVLIEPSSSSVTSYHPVEPPLEVRERERTYSFVRSEDIIGRNDDKRKIVQLMLESEPEQNVSLVPIIGIGGLGMTTLTKMVFSDGELREQFELKMWVCVSEKFELKVIVENIIELWDLISGGARESWIVITARSGLVADITGTVSPHHLRGLSKREFWSLLKQTALKEASRESNNPRIEAIGMEIVDKCKGVPLALRAIGKIIYNRTEAEWVRVKNNPLNGDEDLKDVGKEYFKDLIWRSFLECSSLEYAGESEFPIRMHDLACSVARESSVQKQKIFKYLRMLDMSYSEFGMLPHSIGKLKLLKALYLYGNSKMTKLPSSLSRLQSLKTLDLRWYSDLINLASKTSRLVSLKHLQVDGCDKLAYMPCGLGKLTCKLRISGLENAVEERGSTYLKEKLNLKSLELEWKIREGDDVFDNVNEEMVFECLEPHANLEKLVVRGYLGTKLSWLSSVFSLTELILFDCHKCKHLPPLHVLSSLKAIRLSKL</sequence>
<dbReference type="EMBL" id="VEPZ02000548">
    <property type="protein sequence ID" value="KAE8723068.1"/>
    <property type="molecule type" value="Genomic_DNA"/>
</dbReference>
<dbReference type="GO" id="GO:0051707">
    <property type="term" value="P:response to other organism"/>
    <property type="evidence" value="ECO:0007669"/>
    <property type="project" value="UniProtKB-ARBA"/>
</dbReference>
<keyword evidence="1" id="KW-0433">Leucine-rich repeat</keyword>
<keyword evidence="5" id="KW-0067">ATP-binding</keyword>
<keyword evidence="11" id="KW-1185">Reference proteome</keyword>
<evidence type="ECO:0000313" key="10">
    <source>
        <dbReference type="EMBL" id="KAE8723068.1"/>
    </source>
</evidence>
<dbReference type="PRINTS" id="PR00364">
    <property type="entry name" value="DISEASERSIST"/>
</dbReference>
<dbReference type="InterPro" id="IPR041118">
    <property type="entry name" value="Rx_N"/>
</dbReference>
<dbReference type="Gene3D" id="1.10.8.430">
    <property type="entry name" value="Helical domain of apoptotic protease-activating factors"/>
    <property type="match status" value="1"/>
</dbReference>
<name>A0A6A3C668_HIBSY</name>
<dbReference type="InterPro" id="IPR032675">
    <property type="entry name" value="LRR_dom_sf"/>
</dbReference>
<evidence type="ECO:0000256" key="5">
    <source>
        <dbReference type="ARBA" id="ARBA00022840"/>
    </source>
</evidence>
<evidence type="ECO:0000313" key="11">
    <source>
        <dbReference type="Proteomes" id="UP000436088"/>
    </source>
</evidence>
<dbReference type="InterPro" id="IPR027417">
    <property type="entry name" value="P-loop_NTPase"/>
</dbReference>
<dbReference type="PANTHER" id="PTHR36766:SF70">
    <property type="entry name" value="DISEASE RESISTANCE PROTEIN RGA4"/>
    <property type="match status" value="1"/>
</dbReference>
<dbReference type="Pfam" id="PF23559">
    <property type="entry name" value="WHD_DRP"/>
    <property type="match status" value="1"/>
</dbReference>
<keyword evidence="3" id="KW-0547">Nucleotide-binding</keyword>
<dbReference type="InterPro" id="IPR042197">
    <property type="entry name" value="Apaf_helical"/>
</dbReference>
<dbReference type="GO" id="GO:0006952">
    <property type="term" value="P:defense response"/>
    <property type="evidence" value="ECO:0007669"/>
    <property type="project" value="UniProtKB-KW"/>
</dbReference>
<evidence type="ECO:0000256" key="1">
    <source>
        <dbReference type="ARBA" id="ARBA00022614"/>
    </source>
</evidence>
<evidence type="ECO:0000259" key="9">
    <source>
        <dbReference type="Pfam" id="PF25019"/>
    </source>
</evidence>
<evidence type="ECO:0000256" key="3">
    <source>
        <dbReference type="ARBA" id="ARBA00022741"/>
    </source>
</evidence>
<dbReference type="Proteomes" id="UP000436088">
    <property type="component" value="Unassembled WGS sequence"/>
</dbReference>
<dbReference type="PANTHER" id="PTHR36766">
    <property type="entry name" value="PLANT BROAD-SPECTRUM MILDEW RESISTANCE PROTEIN RPW8"/>
    <property type="match status" value="1"/>
</dbReference>
<dbReference type="SUPFAM" id="SSF52058">
    <property type="entry name" value="L domain-like"/>
    <property type="match status" value="1"/>
</dbReference>
<dbReference type="InterPro" id="IPR002182">
    <property type="entry name" value="NB-ARC"/>
</dbReference>
<feature type="domain" description="Disease resistance protein winged helix" evidence="8">
    <location>
        <begin position="321"/>
        <end position="363"/>
    </location>
</feature>
<gene>
    <name evidence="10" type="ORF">F3Y22_tig00013285pilonHSYRG00288</name>
</gene>
<proteinExistence type="predicted"/>
<evidence type="ECO:0000256" key="4">
    <source>
        <dbReference type="ARBA" id="ARBA00022821"/>
    </source>
</evidence>
<comment type="caution">
    <text evidence="10">The sequence shown here is derived from an EMBL/GenBank/DDBJ whole genome shotgun (WGS) entry which is preliminary data.</text>
</comment>
<feature type="domain" description="Disease resistance N-terminal" evidence="7">
    <location>
        <begin position="25"/>
        <end position="98"/>
    </location>
</feature>
<evidence type="ECO:0000259" key="6">
    <source>
        <dbReference type="Pfam" id="PF00931"/>
    </source>
</evidence>
<dbReference type="Gene3D" id="3.80.10.10">
    <property type="entry name" value="Ribonuclease Inhibitor"/>
    <property type="match status" value="1"/>
</dbReference>
<evidence type="ECO:0000256" key="2">
    <source>
        <dbReference type="ARBA" id="ARBA00022737"/>
    </source>
</evidence>
<feature type="domain" description="R13L1/DRL21-like LRR repeat region" evidence="9">
    <location>
        <begin position="471"/>
        <end position="587"/>
    </location>
</feature>
<dbReference type="Gene3D" id="3.40.50.300">
    <property type="entry name" value="P-loop containing nucleotide triphosphate hydrolases"/>
    <property type="match status" value="1"/>
</dbReference>
<accession>A0A6A3C668</accession>
<dbReference type="Pfam" id="PF18052">
    <property type="entry name" value="Rx_N"/>
    <property type="match status" value="1"/>
</dbReference>
<evidence type="ECO:0000259" key="8">
    <source>
        <dbReference type="Pfam" id="PF23559"/>
    </source>
</evidence>
<dbReference type="AlphaFoldDB" id="A0A6A3C668"/>
<dbReference type="SUPFAM" id="SSF52540">
    <property type="entry name" value="P-loop containing nucleoside triphosphate hydrolases"/>
    <property type="match status" value="1"/>
</dbReference>
<organism evidence="10 11">
    <name type="scientific">Hibiscus syriacus</name>
    <name type="common">Rose of Sharon</name>
    <dbReference type="NCBI Taxonomy" id="106335"/>
    <lineage>
        <taxon>Eukaryota</taxon>
        <taxon>Viridiplantae</taxon>
        <taxon>Streptophyta</taxon>
        <taxon>Embryophyta</taxon>
        <taxon>Tracheophyta</taxon>
        <taxon>Spermatophyta</taxon>
        <taxon>Magnoliopsida</taxon>
        <taxon>eudicotyledons</taxon>
        <taxon>Gunneridae</taxon>
        <taxon>Pentapetalae</taxon>
        <taxon>rosids</taxon>
        <taxon>malvids</taxon>
        <taxon>Malvales</taxon>
        <taxon>Malvaceae</taxon>
        <taxon>Malvoideae</taxon>
        <taxon>Hibiscus</taxon>
    </lineage>
</organism>
<reference evidence="10" key="1">
    <citation type="submission" date="2019-09" db="EMBL/GenBank/DDBJ databases">
        <title>Draft genome information of white flower Hibiscus syriacus.</title>
        <authorList>
            <person name="Kim Y.-M."/>
        </authorList>
    </citation>
    <scope>NUCLEOTIDE SEQUENCE [LARGE SCALE GENOMIC DNA]</scope>
    <source>
        <strain evidence="10">YM2019G1</strain>
    </source>
</reference>
<feature type="domain" description="NB-ARC" evidence="6">
    <location>
        <begin position="144"/>
        <end position="215"/>
    </location>
</feature>
<dbReference type="GO" id="GO:0043531">
    <property type="term" value="F:ADP binding"/>
    <property type="evidence" value="ECO:0007669"/>
    <property type="project" value="InterPro"/>
</dbReference>
<dbReference type="Pfam" id="PF00931">
    <property type="entry name" value="NB-ARC"/>
    <property type="match status" value="1"/>
</dbReference>
<dbReference type="Gene3D" id="1.20.5.4130">
    <property type="match status" value="1"/>
</dbReference>